<accession>A0A3D3TJK1</accession>
<feature type="domain" description="Putative Se/S carrier protein-like" evidence="1">
    <location>
        <begin position="14"/>
        <end position="70"/>
    </location>
</feature>
<name>A0A3D3TJK1_9BACT</name>
<gene>
    <name evidence="2" type="ORF">DIT26_01825</name>
</gene>
<proteinExistence type="predicted"/>
<dbReference type="InterPro" id="IPR021778">
    <property type="entry name" value="Se/S_carrier-like"/>
</dbReference>
<reference evidence="2 3" key="1">
    <citation type="journal article" date="2018" name="Nat. Biotechnol.">
        <title>A standardized bacterial taxonomy based on genome phylogeny substantially revises the tree of life.</title>
        <authorList>
            <person name="Parks D.H."/>
            <person name="Chuvochina M."/>
            <person name="Waite D.W."/>
            <person name="Rinke C."/>
            <person name="Skarshewski A."/>
            <person name="Chaumeil P.A."/>
            <person name="Hugenholtz P."/>
        </authorList>
    </citation>
    <scope>NUCLEOTIDE SEQUENCE [LARGE SCALE GENOMIC DNA]</scope>
    <source>
        <strain evidence="2">UBA9905</strain>
    </source>
</reference>
<protein>
    <recommendedName>
        <fullName evidence="1">Putative Se/S carrier protein-like domain-containing protein</fullName>
    </recommendedName>
</protein>
<evidence type="ECO:0000313" key="2">
    <source>
        <dbReference type="EMBL" id="HCO69318.1"/>
    </source>
</evidence>
<dbReference type="EMBL" id="DQBS01000046">
    <property type="protein sequence ID" value="HCO69318.1"/>
    <property type="molecule type" value="Genomic_DNA"/>
</dbReference>
<dbReference type="Proteomes" id="UP000264215">
    <property type="component" value="Unassembled WGS sequence"/>
</dbReference>
<evidence type="ECO:0000313" key="3">
    <source>
        <dbReference type="Proteomes" id="UP000264215"/>
    </source>
</evidence>
<dbReference type="Pfam" id="PF11823">
    <property type="entry name" value="Se_S_carrier"/>
    <property type="match status" value="1"/>
</dbReference>
<evidence type="ECO:0000259" key="1">
    <source>
        <dbReference type="Pfam" id="PF11823"/>
    </source>
</evidence>
<sequence>MVDTRQLDALVTVSQRDILKALSVLRSGGLQAKVFPTPPRLFAGCSLSIAVASRDLDASSEALLRAEIEVLLTSYCEENPVWSFYDKTWN</sequence>
<comment type="caution">
    <text evidence="2">The sequence shown here is derived from an EMBL/GenBank/DDBJ whole genome shotgun (WGS) entry which is preliminary data.</text>
</comment>
<dbReference type="AlphaFoldDB" id="A0A3D3TJK1"/>
<organism evidence="2 3">
    <name type="scientific">Mesotoga infera</name>
    <dbReference type="NCBI Taxonomy" id="1236046"/>
    <lineage>
        <taxon>Bacteria</taxon>
        <taxon>Thermotogati</taxon>
        <taxon>Thermotogota</taxon>
        <taxon>Thermotogae</taxon>
        <taxon>Kosmotogales</taxon>
        <taxon>Kosmotogaceae</taxon>
        <taxon>Mesotoga</taxon>
    </lineage>
</organism>